<dbReference type="RefSeq" id="WP_146429833.1">
    <property type="nucleotide sequence ID" value="NZ_SJPF01000001.1"/>
</dbReference>
<dbReference type="GO" id="GO:0003677">
    <property type="term" value="F:DNA binding"/>
    <property type="evidence" value="ECO:0007669"/>
    <property type="project" value="InterPro"/>
</dbReference>
<protein>
    <submittedName>
        <fullName evidence="4">Transposase IS116/IS110/IS902 family protein</fullName>
    </submittedName>
</protein>
<name>A0A5C5VA96_9BACT</name>
<dbReference type="InterPro" id="IPR047650">
    <property type="entry name" value="Transpos_IS110"/>
</dbReference>
<proteinExistence type="predicted"/>
<sequence>MAYFIAFDTHCEFTQIAVLNSRGKVVQEMPCDTAIPALIEALEAYRRPRELTFEEGPLADWLARNLRPYVDRLVVCDPRRNAYVAKEGDKDDAIDAKRLAQLLRGGFLKEVHQVDSVDRALLKLHVAFYHDRVRERVRQGNQLTALLRRQGVFTSIGNVLDPEQRQQLWKKLPRRKVLHEDLDLVLKVYELLLQQEEEIRARLIQLGRKEPPIRRFLEAPGVGPIRAATFYAYIDTPDRFRSKSALWRYCGLGLERRHSGSGPQRVRLSKRGSRPLKSVLIGAARTAIAQSGSPFAEKYRHWTQEKGLNPATARRNVARSLATTLWSLWKTGKSYDPAIASS</sequence>
<dbReference type="Pfam" id="PF01548">
    <property type="entry name" value="DEDD_Tnp_IS110"/>
    <property type="match status" value="1"/>
</dbReference>
<feature type="domain" description="Transposase IS116/IS110/IS902 C-terminal" evidence="2">
    <location>
        <begin position="215"/>
        <end position="299"/>
    </location>
</feature>
<evidence type="ECO:0000313" key="6">
    <source>
        <dbReference type="Proteomes" id="UP000318878"/>
    </source>
</evidence>
<dbReference type="InterPro" id="IPR003346">
    <property type="entry name" value="Transposase_20"/>
</dbReference>
<keyword evidence="6" id="KW-1185">Reference proteome</keyword>
<evidence type="ECO:0000313" key="4">
    <source>
        <dbReference type="EMBL" id="TWT34837.1"/>
    </source>
</evidence>
<dbReference type="PANTHER" id="PTHR33055:SF3">
    <property type="entry name" value="PUTATIVE TRANSPOSASE FOR IS117-RELATED"/>
    <property type="match status" value="1"/>
</dbReference>
<evidence type="ECO:0000313" key="3">
    <source>
        <dbReference type="EMBL" id="TWT30802.1"/>
    </source>
</evidence>
<evidence type="ECO:0000259" key="1">
    <source>
        <dbReference type="Pfam" id="PF01548"/>
    </source>
</evidence>
<dbReference type="Pfam" id="PF02371">
    <property type="entry name" value="Transposase_20"/>
    <property type="match status" value="1"/>
</dbReference>
<dbReference type="EMBL" id="SJPF01000002">
    <property type="protein sequence ID" value="TWT34837.1"/>
    <property type="molecule type" value="Genomic_DNA"/>
</dbReference>
<accession>A0A5C5VA96</accession>
<dbReference type="NCBIfam" id="NF033542">
    <property type="entry name" value="transpos_IS110"/>
    <property type="match status" value="1"/>
</dbReference>
<reference evidence="4 6" key="1">
    <citation type="submission" date="2019-02" db="EMBL/GenBank/DDBJ databases">
        <title>Deep-cultivation of Planctomycetes and their phenomic and genomic characterization uncovers novel biology.</title>
        <authorList>
            <person name="Wiegand S."/>
            <person name="Jogler M."/>
            <person name="Boedeker C."/>
            <person name="Pinto D."/>
            <person name="Vollmers J."/>
            <person name="Rivas-Marin E."/>
            <person name="Kohn T."/>
            <person name="Peeters S.H."/>
            <person name="Heuer A."/>
            <person name="Rast P."/>
            <person name="Oberbeckmann S."/>
            <person name="Bunk B."/>
            <person name="Jeske O."/>
            <person name="Meyerdierks A."/>
            <person name="Storesund J.E."/>
            <person name="Kallscheuer N."/>
            <person name="Luecker S."/>
            <person name="Lage O.M."/>
            <person name="Pohl T."/>
            <person name="Merkel B.J."/>
            <person name="Hornburger P."/>
            <person name="Mueller R.-W."/>
            <person name="Bruemmer F."/>
            <person name="Labrenz M."/>
            <person name="Spormann A.M."/>
            <person name="Op Den Camp H."/>
            <person name="Overmann J."/>
            <person name="Amann R."/>
            <person name="Jetten M.S.M."/>
            <person name="Mascher T."/>
            <person name="Medema M.H."/>
            <person name="Devos D.P."/>
            <person name="Kaster A.-K."/>
            <person name="Ovreas L."/>
            <person name="Rohde M."/>
            <person name="Galperin M.Y."/>
            <person name="Jogler C."/>
        </authorList>
    </citation>
    <scope>NUCLEOTIDE SEQUENCE [LARGE SCALE GENOMIC DNA]</scope>
    <source>
        <strain evidence="4 6">Enr8</strain>
    </source>
</reference>
<dbReference type="GO" id="GO:0004803">
    <property type="term" value="F:transposase activity"/>
    <property type="evidence" value="ECO:0007669"/>
    <property type="project" value="InterPro"/>
</dbReference>
<evidence type="ECO:0000313" key="5">
    <source>
        <dbReference type="EMBL" id="TWT39684.1"/>
    </source>
</evidence>
<dbReference type="GO" id="GO:0006313">
    <property type="term" value="P:DNA transposition"/>
    <property type="evidence" value="ECO:0007669"/>
    <property type="project" value="InterPro"/>
</dbReference>
<dbReference type="OrthoDB" id="287203at2"/>
<dbReference type="Proteomes" id="UP000318878">
    <property type="component" value="Unassembled WGS sequence"/>
</dbReference>
<gene>
    <name evidence="5" type="ORF">Enr8_13850</name>
    <name evidence="4" type="ORF">Enr8_22520</name>
    <name evidence="3" type="ORF">Enr8_43270</name>
</gene>
<dbReference type="PANTHER" id="PTHR33055">
    <property type="entry name" value="TRANSPOSASE FOR INSERTION SEQUENCE ELEMENT IS1111A"/>
    <property type="match status" value="1"/>
</dbReference>
<dbReference type="AlphaFoldDB" id="A0A5C5VA96"/>
<feature type="domain" description="Transposase IS110-like N-terminal" evidence="1">
    <location>
        <begin position="8"/>
        <end position="148"/>
    </location>
</feature>
<evidence type="ECO:0000259" key="2">
    <source>
        <dbReference type="Pfam" id="PF02371"/>
    </source>
</evidence>
<comment type="caution">
    <text evidence="4">The sequence shown here is derived from an EMBL/GenBank/DDBJ whole genome shotgun (WGS) entry which is preliminary data.</text>
</comment>
<dbReference type="EMBL" id="SJPF01000005">
    <property type="protein sequence ID" value="TWT30802.1"/>
    <property type="molecule type" value="Genomic_DNA"/>
</dbReference>
<organism evidence="4 6">
    <name type="scientific">Blastopirellula retiformator</name>
    <dbReference type="NCBI Taxonomy" id="2527970"/>
    <lineage>
        <taxon>Bacteria</taxon>
        <taxon>Pseudomonadati</taxon>
        <taxon>Planctomycetota</taxon>
        <taxon>Planctomycetia</taxon>
        <taxon>Pirellulales</taxon>
        <taxon>Pirellulaceae</taxon>
        <taxon>Blastopirellula</taxon>
    </lineage>
</organism>
<dbReference type="EMBL" id="SJPF01000001">
    <property type="protein sequence ID" value="TWT39684.1"/>
    <property type="molecule type" value="Genomic_DNA"/>
</dbReference>
<dbReference type="InterPro" id="IPR002525">
    <property type="entry name" value="Transp_IS110-like_N"/>
</dbReference>